<proteinExistence type="predicted"/>
<dbReference type="STRING" id="280093.SAMN05443373_10530"/>
<evidence type="ECO:0000256" key="1">
    <source>
        <dbReference type="SAM" id="SignalP"/>
    </source>
</evidence>
<reference evidence="3" key="1">
    <citation type="submission" date="2016-11" db="EMBL/GenBank/DDBJ databases">
        <authorList>
            <person name="Jaros S."/>
            <person name="Januszkiewicz K."/>
            <person name="Wedrychowicz H."/>
        </authorList>
    </citation>
    <scope>NUCLEOTIDE SEQUENCE [LARGE SCALE GENOMIC DNA]</scope>
    <source>
        <strain evidence="3">DSM 19729</strain>
    </source>
</reference>
<feature type="chain" id="PRO_5013336538" description="Lipoprotein" evidence="1">
    <location>
        <begin position="25"/>
        <end position="128"/>
    </location>
</feature>
<organism evidence="3 4">
    <name type="scientific">Flavobacterium granuli</name>
    <dbReference type="NCBI Taxonomy" id="280093"/>
    <lineage>
        <taxon>Bacteria</taxon>
        <taxon>Pseudomonadati</taxon>
        <taxon>Bacteroidota</taxon>
        <taxon>Flavobacteriia</taxon>
        <taxon>Flavobacteriales</taxon>
        <taxon>Flavobacteriaceae</taxon>
        <taxon>Flavobacterium</taxon>
    </lineage>
</organism>
<sequence length="128" mass="14248">MKTNLIKRLLFVLLIPILISSCEADTSGYGNYIIGVSNASSKKIQMEVVLDGQSQGIFFVMAGQQGNYSSLCNDLVHAANLDNVRILTFVSSGKHKLKLQDFDTKFVFIETTFEMKADDCISQQFNLN</sequence>
<evidence type="ECO:0008006" key="6">
    <source>
        <dbReference type="Google" id="ProtNLM"/>
    </source>
</evidence>
<feature type="signal peptide" evidence="1">
    <location>
        <begin position="1"/>
        <end position="24"/>
    </location>
</feature>
<evidence type="ECO:0000313" key="5">
    <source>
        <dbReference type="Proteomes" id="UP000237771"/>
    </source>
</evidence>
<reference evidence="2 5" key="3">
    <citation type="submission" date="2018-03" db="EMBL/GenBank/DDBJ databases">
        <title>Genomic Encyclopedia of Archaeal and Bacterial Type Strains, Phase II (KMG-II): from individual species to whole genera.</title>
        <authorList>
            <person name="Goeker M."/>
        </authorList>
    </citation>
    <scope>NUCLEOTIDE SEQUENCE [LARGE SCALE GENOMIC DNA]</scope>
    <source>
        <strain evidence="2 5">DSM 17797</strain>
    </source>
</reference>
<name>A0A1M5NJM2_9FLAO</name>
<dbReference type="Proteomes" id="UP000237771">
    <property type="component" value="Unassembled WGS sequence"/>
</dbReference>
<dbReference type="RefSeq" id="WP_072942907.1">
    <property type="nucleotide sequence ID" value="NZ_FQWO01000005.1"/>
</dbReference>
<dbReference type="AlphaFoldDB" id="A0A1M5NJM2"/>
<evidence type="ECO:0000313" key="4">
    <source>
        <dbReference type="Proteomes" id="UP000184384"/>
    </source>
</evidence>
<dbReference type="PROSITE" id="PS51257">
    <property type="entry name" value="PROKAR_LIPOPROTEIN"/>
    <property type="match status" value="1"/>
</dbReference>
<accession>A0A1M5NJM2</accession>
<dbReference type="EMBL" id="PVUB01000005">
    <property type="protein sequence ID" value="PRZ23308.1"/>
    <property type="molecule type" value="Genomic_DNA"/>
</dbReference>
<protein>
    <recommendedName>
        <fullName evidence="6">Lipoprotein</fullName>
    </recommendedName>
</protein>
<reference evidence="4" key="2">
    <citation type="submission" date="2016-11" db="EMBL/GenBank/DDBJ databases">
        <authorList>
            <person name="Varghese N."/>
            <person name="Submissions S."/>
        </authorList>
    </citation>
    <scope>NUCLEOTIDE SEQUENCE [LARGE SCALE GENOMIC DNA]</scope>
    <source>
        <strain evidence="4">DSM 19729</strain>
    </source>
</reference>
<evidence type="ECO:0000313" key="2">
    <source>
        <dbReference type="EMBL" id="PRZ23308.1"/>
    </source>
</evidence>
<keyword evidence="1" id="KW-0732">Signal</keyword>
<dbReference type="Proteomes" id="UP000184384">
    <property type="component" value="Unassembled WGS sequence"/>
</dbReference>
<gene>
    <name evidence="2" type="ORF">BC624_10530</name>
    <name evidence="3" type="ORF">SAMN05443373_10530</name>
</gene>
<dbReference type="EMBL" id="FQWO01000005">
    <property type="protein sequence ID" value="SHG89794.1"/>
    <property type="molecule type" value="Genomic_DNA"/>
</dbReference>
<evidence type="ECO:0000313" key="3">
    <source>
        <dbReference type="EMBL" id="SHG89794.1"/>
    </source>
</evidence>
<keyword evidence="5" id="KW-1185">Reference proteome</keyword>